<dbReference type="Gene3D" id="2.60.120.260">
    <property type="entry name" value="Galactose-binding domain-like"/>
    <property type="match status" value="2"/>
</dbReference>
<dbReference type="GO" id="GO:0042806">
    <property type="term" value="F:fucose binding"/>
    <property type="evidence" value="ECO:0007669"/>
    <property type="project" value="UniProtKB-ARBA"/>
</dbReference>
<keyword evidence="8" id="KW-0732">Signal</keyword>
<comment type="function">
    <text evidence="1">Acts as a defensive agent. Recognizes blood group fucosylated oligosaccharides including A, B, H and Lewis B-type antigens. Does not recognize Lewis A antigen and has low affinity for monovalent haptens.</text>
</comment>
<proteinExistence type="inferred from homology"/>
<reference evidence="10" key="2">
    <citation type="submission" date="2025-09" db="UniProtKB">
        <authorList>
            <consortium name="Ensembl"/>
        </authorList>
    </citation>
    <scope>IDENTIFICATION</scope>
</reference>
<dbReference type="PANTHER" id="PTHR45713:SF20">
    <property type="entry name" value="FUCOLECTIN TACHYLECTIN-4 PENTRAXIN-1 DOMAIN-CONTAINING PROTEIN"/>
    <property type="match status" value="1"/>
</dbReference>
<evidence type="ECO:0000256" key="1">
    <source>
        <dbReference type="ARBA" id="ARBA00002219"/>
    </source>
</evidence>
<feature type="domain" description="Fucolectin tachylectin-4 pentraxin-1" evidence="9">
    <location>
        <begin position="17"/>
        <end position="157"/>
    </location>
</feature>
<evidence type="ECO:0000256" key="8">
    <source>
        <dbReference type="SAM" id="SignalP"/>
    </source>
</evidence>
<evidence type="ECO:0000256" key="6">
    <source>
        <dbReference type="ARBA" id="ARBA00022837"/>
    </source>
</evidence>
<dbReference type="GO" id="GO:0046872">
    <property type="term" value="F:metal ion binding"/>
    <property type="evidence" value="ECO:0007669"/>
    <property type="project" value="UniProtKB-KW"/>
</dbReference>
<evidence type="ECO:0000256" key="7">
    <source>
        <dbReference type="ARBA" id="ARBA00023157"/>
    </source>
</evidence>
<evidence type="ECO:0000313" key="11">
    <source>
        <dbReference type="Proteomes" id="UP000472260"/>
    </source>
</evidence>
<dbReference type="InterPro" id="IPR051941">
    <property type="entry name" value="BG_Antigen-Binding_Lectin"/>
</dbReference>
<evidence type="ECO:0000256" key="3">
    <source>
        <dbReference type="ARBA" id="ARBA00011233"/>
    </source>
</evidence>
<keyword evidence="4" id="KW-0479">Metal-binding</keyword>
<dbReference type="AlphaFoldDB" id="A0A671QTQ9"/>
<feature type="chain" id="PRO_5025673693" description="Fucolectin tachylectin-4 pentraxin-1 domain-containing protein" evidence="8">
    <location>
        <begin position="25"/>
        <end position="292"/>
    </location>
</feature>
<accession>A0A671QTQ9</accession>
<dbReference type="GO" id="GO:0010185">
    <property type="term" value="P:regulation of cellular defense response"/>
    <property type="evidence" value="ECO:0007669"/>
    <property type="project" value="UniProtKB-ARBA"/>
</dbReference>
<keyword evidence="6" id="KW-0106">Calcium</keyword>
<feature type="domain" description="Fucolectin tachylectin-4 pentraxin-1" evidence="9">
    <location>
        <begin position="158"/>
        <end position="292"/>
    </location>
</feature>
<evidence type="ECO:0000256" key="2">
    <source>
        <dbReference type="ARBA" id="ARBA00010147"/>
    </source>
</evidence>
<name>A0A671QTQ9_9TELE</name>
<dbReference type="SMART" id="SM00607">
    <property type="entry name" value="FTP"/>
    <property type="match status" value="2"/>
</dbReference>
<sequence length="292" mass="32034">MLGLYFRTLKLIIIIIVCCKAVQSSRYSALTAAHNAIDGNRESNYARGSCSITNADRDPWWRVDLGDVYRITRVSVTNRGDCCEKRIEGIQIRIGNSLHNNGNNNDLAAAVGPIPLGGTKSFAFKPIKGRYVNLIVPGRKEYLTLCEVEVYSGNPTGYQNAALWGKTSQSSTFGSGPELALDGLSNTYTHTNTETNPWWRVDLLKVYRVNRVTITNRPNLAYRIIGAVIHIGNFPDIYNNRICGVISTLAGGATANFSCGGMEGRYMIVHIPGFQKILSLSEVGVYGYLAGN</sequence>
<evidence type="ECO:0000259" key="9">
    <source>
        <dbReference type="SMART" id="SM00607"/>
    </source>
</evidence>
<evidence type="ECO:0000256" key="4">
    <source>
        <dbReference type="ARBA" id="ARBA00022723"/>
    </source>
</evidence>
<feature type="signal peptide" evidence="8">
    <location>
        <begin position="1"/>
        <end position="24"/>
    </location>
</feature>
<dbReference type="Ensembl" id="ENSSANT00000078806.1">
    <property type="protein sequence ID" value="ENSSANP00000074110.1"/>
    <property type="gene ID" value="ENSSANG00000036968.1"/>
</dbReference>
<organism evidence="10 11">
    <name type="scientific">Sinocyclocheilus anshuiensis</name>
    <dbReference type="NCBI Taxonomy" id="1608454"/>
    <lineage>
        <taxon>Eukaryota</taxon>
        <taxon>Metazoa</taxon>
        <taxon>Chordata</taxon>
        <taxon>Craniata</taxon>
        <taxon>Vertebrata</taxon>
        <taxon>Euteleostomi</taxon>
        <taxon>Actinopterygii</taxon>
        <taxon>Neopterygii</taxon>
        <taxon>Teleostei</taxon>
        <taxon>Ostariophysi</taxon>
        <taxon>Cypriniformes</taxon>
        <taxon>Cyprinidae</taxon>
        <taxon>Cyprininae</taxon>
        <taxon>Sinocyclocheilus</taxon>
    </lineage>
</organism>
<dbReference type="SUPFAM" id="SSF49785">
    <property type="entry name" value="Galactose-binding domain-like"/>
    <property type="match status" value="2"/>
</dbReference>
<protein>
    <recommendedName>
        <fullName evidence="9">Fucolectin tachylectin-4 pentraxin-1 domain-containing protein</fullName>
    </recommendedName>
</protein>
<dbReference type="Pfam" id="PF22633">
    <property type="entry name" value="F5_F8_type_C_2"/>
    <property type="match status" value="2"/>
</dbReference>
<dbReference type="InterPro" id="IPR008979">
    <property type="entry name" value="Galactose-bd-like_sf"/>
</dbReference>
<dbReference type="PANTHER" id="PTHR45713">
    <property type="entry name" value="FTP DOMAIN-CONTAINING PROTEIN"/>
    <property type="match status" value="1"/>
</dbReference>
<keyword evidence="7" id="KW-1015">Disulfide bond</keyword>
<comment type="similarity">
    <text evidence="2">Belongs to the fucolectin family.</text>
</comment>
<evidence type="ECO:0000256" key="5">
    <source>
        <dbReference type="ARBA" id="ARBA00022734"/>
    </source>
</evidence>
<comment type="subunit">
    <text evidence="3">Homotrimer.</text>
</comment>
<dbReference type="Proteomes" id="UP000472260">
    <property type="component" value="Unassembled WGS sequence"/>
</dbReference>
<reference evidence="10" key="1">
    <citation type="submission" date="2025-08" db="UniProtKB">
        <authorList>
            <consortium name="Ensembl"/>
        </authorList>
    </citation>
    <scope>IDENTIFICATION</scope>
</reference>
<dbReference type="GO" id="GO:0001868">
    <property type="term" value="P:regulation of complement activation, lectin pathway"/>
    <property type="evidence" value="ECO:0007669"/>
    <property type="project" value="UniProtKB-ARBA"/>
</dbReference>
<evidence type="ECO:0000313" key="10">
    <source>
        <dbReference type="Ensembl" id="ENSSANP00000074110.1"/>
    </source>
</evidence>
<keyword evidence="5" id="KW-0430">Lectin</keyword>
<keyword evidence="11" id="KW-1185">Reference proteome</keyword>
<dbReference type="InterPro" id="IPR006585">
    <property type="entry name" value="FTP1"/>
</dbReference>